<keyword evidence="1" id="KW-0472">Membrane</keyword>
<organism evidence="2 3">
    <name type="scientific">Paraflavitalea soli</name>
    <dbReference type="NCBI Taxonomy" id="2315862"/>
    <lineage>
        <taxon>Bacteria</taxon>
        <taxon>Pseudomonadati</taxon>
        <taxon>Bacteroidota</taxon>
        <taxon>Chitinophagia</taxon>
        <taxon>Chitinophagales</taxon>
        <taxon>Chitinophagaceae</taxon>
        <taxon>Paraflavitalea</taxon>
    </lineage>
</organism>
<evidence type="ECO:0000313" key="2">
    <source>
        <dbReference type="EMBL" id="AXY74042.1"/>
    </source>
</evidence>
<name>A0A3B7MI11_9BACT</name>
<dbReference type="KEGG" id="pseg:D3H65_08630"/>
<keyword evidence="3" id="KW-1185">Reference proteome</keyword>
<evidence type="ECO:0000313" key="3">
    <source>
        <dbReference type="Proteomes" id="UP000263900"/>
    </source>
</evidence>
<gene>
    <name evidence="2" type="ORF">D3H65_08630</name>
</gene>
<feature type="transmembrane region" description="Helical" evidence="1">
    <location>
        <begin position="37"/>
        <end position="56"/>
    </location>
</feature>
<dbReference type="EMBL" id="CP032157">
    <property type="protein sequence ID" value="AXY74042.1"/>
    <property type="molecule type" value="Genomic_DNA"/>
</dbReference>
<dbReference type="Proteomes" id="UP000263900">
    <property type="component" value="Chromosome"/>
</dbReference>
<keyword evidence="1" id="KW-1133">Transmembrane helix</keyword>
<keyword evidence="1" id="KW-0812">Transmembrane</keyword>
<proteinExistence type="predicted"/>
<dbReference type="AlphaFoldDB" id="A0A3B7MI11"/>
<protein>
    <submittedName>
        <fullName evidence="2">Uncharacterized protein</fullName>
    </submittedName>
</protein>
<accession>A0A3B7MI11</accession>
<evidence type="ECO:0000256" key="1">
    <source>
        <dbReference type="SAM" id="Phobius"/>
    </source>
</evidence>
<sequence length="79" mass="8897">MSKLSLGLAVAGILLGSYFNRKKPAGKLKKGFGGSYWQWAYISLLMGLFIILNIVFHDMRAATLFLDLQICISFYLTNF</sequence>
<reference evidence="2 3" key="1">
    <citation type="submission" date="2018-09" db="EMBL/GenBank/DDBJ databases">
        <title>Genome sequencing of strain 6GH32-13.</title>
        <authorList>
            <person name="Weon H.-Y."/>
            <person name="Heo J."/>
            <person name="Kwon S.-W."/>
        </authorList>
    </citation>
    <scope>NUCLEOTIDE SEQUENCE [LARGE SCALE GENOMIC DNA]</scope>
    <source>
        <strain evidence="2 3">5GH32-13</strain>
    </source>
</reference>
<dbReference type="RefSeq" id="WP_119049929.1">
    <property type="nucleotide sequence ID" value="NZ_CP032157.1"/>
</dbReference>